<keyword evidence="3" id="KW-0560">Oxidoreductase</keyword>
<organism evidence="5 6">
    <name type="scientific">Pseudolabrys taiwanensis</name>
    <dbReference type="NCBI Taxonomy" id="331696"/>
    <lineage>
        <taxon>Bacteria</taxon>
        <taxon>Pseudomonadati</taxon>
        <taxon>Pseudomonadota</taxon>
        <taxon>Alphaproteobacteria</taxon>
        <taxon>Hyphomicrobiales</taxon>
        <taxon>Xanthobacteraceae</taxon>
        <taxon>Pseudolabrys</taxon>
    </lineage>
</organism>
<dbReference type="Gene3D" id="3.30.390.50">
    <property type="entry name" value="CO dehydrogenase flavoprotein, C-terminal domain"/>
    <property type="match status" value="1"/>
</dbReference>
<dbReference type="Gene3D" id="3.30.465.10">
    <property type="match status" value="1"/>
</dbReference>
<dbReference type="KEGG" id="ptaw:DW352_25865"/>
<evidence type="ECO:0000256" key="1">
    <source>
        <dbReference type="ARBA" id="ARBA00022630"/>
    </source>
</evidence>
<feature type="domain" description="FAD-binding PCMH-type" evidence="4">
    <location>
        <begin position="1"/>
        <end position="172"/>
    </location>
</feature>
<dbReference type="GO" id="GO:0016491">
    <property type="term" value="F:oxidoreductase activity"/>
    <property type="evidence" value="ECO:0007669"/>
    <property type="project" value="UniProtKB-KW"/>
</dbReference>
<dbReference type="SMART" id="SM01092">
    <property type="entry name" value="CO_deh_flav_C"/>
    <property type="match status" value="1"/>
</dbReference>
<gene>
    <name evidence="5" type="ORF">DW352_25865</name>
</gene>
<keyword evidence="2" id="KW-0274">FAD</keyword>
<dbReference type="InterPro" id="IPR016169">
    <property type="entry name" value="FAD-bd_PCMH_sub2"/>
</dbReference>
<dbReference type="AlphaFoldDB" id="A0A346A3A4"/>
<dbReference type="PROSITE" id="PS51387">
    <property type="entry name" value="FAD_PCMH"/>
    <property type="match status" value="1"/>
</dbReference>
<dbReference type="Pfam" id="PF00941">
    <property type="entry name" value="FAD_binding_5"/>
    <property type="match status" value="1"/>
</dbReference>
<dbReference type="InterPro" id="IPR016167">
    <property type="entry name" value="FAD-bd_PCMH_sub1"/>
</dbReference>
<dbReference type="PANTHER" id="PTHR42659">
    <property type="entry name" value="XANTHINE DEHYDROGENASE SUBUNIT C-RELATED"/>
    <property type="match status" value="1"/>
</dbReference>
<name>A0A346A3A4_9HYPH</name>
<evidence type="ECO:0000313" key="5">
    <source>
        <dbReference type="EMBL" id="AXK83651.1"/>
    </source>
</evidence>
<dbReference type="InterPro" id="IPR051312">
    <property type="entry name" value="Diverse_Substr_Oxidored"/>
</dbReference>
<protein>
    <submittedName>
        <fullName evidence="5">Carbon monoxide dehydrogenase</fullName>
    </submittedName>
</protein>
<dbReference type="SUPFAM" id="SSF55447">
    <property type="entry name" value="CO dehydrogenase flavoprotein C-terminal domain-like"/>
    <property type="match status" value="1"/>
</dbReference>
<dbReference type="InterPro" id="IPR036318">
    <property type="entry name" value="FAD-bd_PCMH-like_sf"/>
</dbReference>
<evidence type="ECO:0000256" key="2">
    <source>
        <dbReference type="ARBA" id="ARBA00022827"/>
    </source>
</evidence>
<dbReference type="EMBL" id="CP031417">
    <property type="protein sequence ID" value="AXK83651.1"/>
    <property type="molecule type" value="Genomic_DNA"/>
</dbReference>
<dbReference type="OrthoDB" id="9793944at2"/>
<accession>A0A346A3A4</accession>
<keyword evidence="1" id="KW-0285">Flavoprotein</keyword>
<dbReference type="PANTHER" id="PTHR42659:SF2">
    <property type="entry name" value="XANTHINE DEHYDROGENASE SUBUNIT C-RELATED"/>
    <property type="match status" value="1"/>
</dbReference>
<reference evidence="5 6" key="1">
    <citation type="submission" date="2018-07" db="EMBL/GenBank/DDBJ databases">
        <authorList>
            <person name="Quirk P.G."/>
            <person name="Krulwich T.A."/>
        </authorList>
    </citation>
    <scope>NUCLEOTIDE SEQUENCE [LARGE SCALE GENOMIC DNA]</scope>
    <source>
        <strain evidence="5 6">CC-BB4</strain>
    </source>
</reference>
<dbReference type="Proteomes" id="UP000254889">
    <property type="component" value="Chromosome"/>
</dbReference>
<dbReference type="SUPFAM" id="SSF56176">
    <property type="entry name" value="FAD-binding/transporter-associated domain-like"/>
    <property type="match status" value="1"/>
</dbReference>
<dbReference type="Gene3D" id="3.30.43.10">
    <property type="entry name" value="Uridine Diphospho-n-acetylenolpyruvylglucosamine Reductase, domain 2"/>
    <property type="match status" value="1"/>
</dbReference>
<keyword evidence="6" id="KW-1185">Reference proteome</keyword>
<proteinExistence type="predicted"/>
<dbReference type="GO" id="GO:0071949">
    <property type="term" value="F:FAD binding"/>
    <property type="evidence" value="ECO:0007669"/>
    <property type="project" value="InterPro"/>
</dbReference>
<evidence type="ECO:0000256" key="3">
    <source>
        <dbReference type="ARBA" id="ARBA00023002"/>
    </source>
</evidence>
<evidence type="ECO:0000313" key="6">
    <source>
        <dbReference type="Proteomes" id="UP000254889"/>
    </source>
</evidence>
<dbReference type="InterPro" id="IPR036683">
    <property type="entry name" value="CO_DH_flav_C_dom_sf"/>
</dbReference>
<dbReference type="InterPro" id="IPR002346">
    <property type="entry name" value="Mopterin_DH_FAD-bd"/>
</dbReference>
<evidence type="ECO:0000259" key="4">
    <source>
        <dbReference type="PROSITE" id="PS51387"/>
    </source>
</evidence>
<dbReference type="RefSeq" id="WP_115694030.1">
    <property type="nucleotide sequence ID" value="NZ_CP031417.1"/>
</dbReference>
<sequence length="273" mass="28967">MALQPFRLLRPTSLAEAKELRAANGEASFLSGGHTLLPTMKQGLARPPVVIDLTRIDSLRGIDASANAITIGATTLHADVAASQVVRTKIPVLAGLAGSIGDRHVRNRGTIGGSLANNDPAADYPAAALGLGATIVTDRRELVADDYFVNLFETALAPDEMITRIVFPTPDIAGYAKFRHPASRYSIAGVFVSRKGADVRVAVTGAGERGVFRVTAFEQALAKDFRAEALEGLAVDPSGLLEDLIATKEYRAHLIHVMARRALGNLGTTQSYK</sequence>
<dbReference type="InterPro" id="IPR005107">
    <property type="entry name" value="CO_DH_flav_C"/>
</dbReference>
<dbReference type="InterPro" id="IPR016166">
    <property type="entry name" value="FAD-bd_PCMH"/>
</dbReference>